<evidence type="ECO:0000256" key="1">
    <source>
        <dbReference type="SAM" id="SignalP"/>
    </source>
</evidence>
<name>A0ABM7MAN4_9GAMM</name>
<sequence>MLKTLSIILLGTAVLASTGCVTRQSVQVSSHHNVGPNTKVSLYFSTADRMRIKQYYTYNYRKPHPHGMPPGQQKRQYRHFHRHQALPHNISYSRLPYELERHLPPLPRDYVRIRIGEDIAIMNTRTRIIYDVMWFLE</sequence>
<keyword evidence="1" id="KW-0732">Signal</keyword>
<keyword evidence="3" id="KW-1185">Reference proteome</keyword>
<accession>A0ABM7MAN4</accession>
<reference evidence="2" key="1">
    <citation type="journal article" date="2022" name="Arch. Microbiol.">
        <title>Thiomicrorhabdus immobilis sp. nov., a mesophilic sulfur-oxidizing bacterium isolated from sediment of a brackish lake in northern Japan.</title>
        <authorList>
            <person name="Kojima H."/>
            <person name="Mochizuki J."/>
            <person name="Kanda M."/>
            <person name="Watanabe T."/>
            <person name="Fukui M."/>
        </authorList>
    </citation>
    <scope>NUCLEOTIDE SEQUENCE</scope>
    <source>
        <strain evidence="2">Am19</strain>
    </source>
</reference>
<feature type="chain" id="PRO_5047080094" description="Lipoprotein" evidence="1">
    <location>
        <begin position="17"/>
        <end position="137"/>
    </location>
</feature>
<evidence type="ECO:0000313" key="2">
    <source>
        <dbReference type="EMBL" id="BCN92388.1"/>
    </source>
</evidence>
<dbReference type="Gene3D" id="3.10.450.160">
    <property type="entry name" value="inner membrane protein cigr"/>
    <property type="match status" value="1"/>
</dbReference>
<dbReference type="PROSITE" id="PS51257">
    <property type="entry name" value="PROKAR_LIPOPROTEIN"/>
    <property type="match status" value="1"/>
</dbReference>
<evidence type="ECO:0000313" key="3">
    <source>
        <dbReference type="Proteomes" id="UP001054820"/>
    </source>
</evidence>
<protein>
    <recommendedName>
        <fullName evidence="4">Lipoprotein</fullName>
    </recommendedName>
</protein>
<evidence type="ECO:0008006" key="4">
    <source>
        <dbReference type="Google" id="ProtNLM"/>
    </source>
</evidence>
<dbReference type="Proteomes" id="UP001054820">
    <property type="component" value="Chromosome"/>
</dbReference>
<proteinExistence type="predicted"/>
<dbReference type="EMBL" id="AP024202">
    <property type="protein sequence ID" value="BCN92388.1"/>
    <property type="molecule type" value="Genomic_DNA"/>
</dbReference>
<gene>
    <name evidence="2" type="ORF">THMIRHAM_01730</name>
</gene>
<feature type="signal peptide" evidence="1">
    <location>
        <begin position="1"/>
        <end position="16"/>
    </location>
</feature>
<dbReference type="RefSeq" id="WP_237262089.1">
    <property type="nucleotide sequence ID" value="NZ_AP024202.1"/>
</dbReference>
<organism evidence="2 3">
    <name type="scientific">Thiomicrorhabdus immobilis</name>
    <dbReference type="NCBI Taxonomy" id="2791037"/>
    <lineage>
        <taxon>Bacteria</taxon>
        <taxon>Pseudomonadati</taxon>
        <taxon>Pseudomonadota</taxon>
        <taxon>Gammaproteobacteria</taxon>
        <taxon>Thiotrichales</taxon>
        <taxon>Piscirickettsiaceae</taxon>
        <taxon>Thiomicrorhabdus</taxon>
    </lineage>
</organism>